<dbReference type="STRING" id="1423753.FD28_GL002461"/>
<keyword evidence="7" id="KW-1185">Reference proteome</keyword>
<proteinExistence type="inferred from homology"/>
<evidence type="ECO:0000313" key="7">
    <source>
        <dbReference type="Proteomes" id="UP000051580"/>
    </source>
</evidence>
<keyword evidence="2" id="KW-0229">DNA integration</keyword>
<dbReference type="GO" id="GO:0003677">
    <property type="term" value="F:DNA binding"/>
    <property type="evidence" value="ECO:0007669"/>
    <property type="project" value="UniProtKB-KW"/>
</dbReference>
<organism evidence="6 7">
    <name type="scientific">Levilactobacillus hammesii DSM 16381</name>
    <dbReference type="NCBI Taxonomy" id="1423753"/>
    <lineage>
        <taxon>Bacteria</taxon>
        <taxon>Bacillati</taxon>
        <taxon>Bacillota</taxon>
        <taxon>Bacilli</taxon>
        <taxon>Lactobacillales</taxon>
        <taxon>Lactobacillaceae</taxon>
        <taxon>Levilactobacillus</taxon>
    </lineage>
</organism>
<evidence type="ECO:0000256" key="2">
    <source>
        <dbReference type="ARBA" id="ARBA00022908"/>
    </source>
</evidence>
<keyword evidence="4" id="KW-0233">DNA recombination</keyword>
<feature type="domain" description="Tyr recombinase" evidence="5">
    <location>
        <begin position="174"/>
        <end position="377"/>
    </location>
</feature>
<dbReference type="GO" id="GO:0006310">
    <property type="term" value="P:DNA recombination"/>
    <property type="evidence" value="ECO:0007669"/>
    <property type="project" value="UniProtKB-KW"/>
</dbReference>
<sequence>MASIKKYQDKKGHTRYKVQVYLGIDPLTGKQHRTTRRGIKTKKEARLVISRLQVDADTNGVPSKQNDSTFRDVYDLWFTQYQNTVKESTWATTKRLFRLHILPVFGEYRVSKITIAVCQNAINDWFTAGLIKYHTLLNYTSSVLDFAINRRLIKDNPAKRVIIPVNKDNRSRSNLENYFDRAELEHFFECLNDDDNDPQANVFFRLAAFSGMRKSEMLCLQWSDIDFSKNTVTVSKTQSRGDNARLLVQSPKTARSNRTVYLDPKTCRILQQWQLDQRKRLLLYGFNANQGHNLIFANENNEMCQPTKPRKWLEHTLRKYDLKHVTVHAFRHTYATLAFEAGASIKSVQDQLGHSSYKTTLDIYTAVTDKEKNEATQKLASYLDF</sequence>
<dbReference type="OrthoDB" id="9803188at2"/>
<name>A0A0R1UXF6_9LACO</name>
<evidence type="ECO:0000313" key="6">
    <source>
        <dbReference type="EMBL" id="KRL95493.1"/>
    </source>
</evidence>
<dbReference type="InterPro" id="IPR010998">
    <property type="entry name" value="Integrase_recombinase_N"/>
</dbReference>
<dbReference type="SUPFAM" id="SSF56349">
    <property type="entry name" value="DNA breaking-rejoining enzymes"/>
    <property type="match status" value="1"/>
</dbReference>
<dbReference type="Gene3D" id="1.10.150.130">
    <property type="match status" value="1"/>
</dbReference>
<dbReference type="Proteomes" id="UP000051580">
    <property type="component" value="Unassembled WGS sequence"/>
</dbReference>
<dbReference type="PANTHER" id="PTHR30629">
    <property type="entry name" value="PROPHAGE INTEGRASE"/>
    <property type="match status" value="1"/>
</dbReference>
<dbReference type="InterPro" id="IPR004107">
    <property type="entry name" value="Integrase_SAM-like_N"/>
</dbReference>
<dbReference type="CDD" id="cd01189">
    <property type="entry name" value="INT_ICEBs1_C_like"/>
    <property type="match status" value="1"/>
</dbReference>
<dbReference type="EMBL" id="AZFS01000046">
    <property type="protein sequence ID" value="KRL95493.1"/>
    <property type="molecule type" value="Genomic_DNA"/>
</dbReference>
<dbReference type="Pfam" id="PF00589">
    <property type="entry name" value="Phage_integrase"/>
    <property type="match status" value="1"/>
</dbReference>
<dbReference type="Pfam" id="PF14657">
    <property type="entry name" value="Arm-DNA-bind_4"/>
    <property type="match status" value="1"/>
</dbReference>
<comment type="caution">
    <text evidence="6">The sequence shown here is derived from an EMBL/GenBank/DDBJ whole genome shotgun (WGS) entry which is preliminary data.</text>
</comment>
<accession>A0A0R1UXF6</accession>
<dbReference type="GO" id="GO:0015074">
    <property type="term" value="P:DNA integration"/>
    <property type="evidence" value="ECO:0007669"/>
    <property type="project" value="UniProtKB-KW"/>
</dbReference>
<evidence type="ECO:0000256" key="4">
    <source>
        <dbReference type="ARBA" id="ARBA00023172"/>
    </source>
</evidence>
<gene>
    <name evidence="6" type="ORF">FD28_GL002461</name>
</gene>
<reference evidence="6 7" key="1">
    <citation type="journal article" date="2015" name="Genome Announc.">
        <title>Expanding the biotechnology potential of lactobacilli through comparative genomics of 213 strains and associated genera.</title>
        <authorList>
            <person name="Sun Z."/>
            <person name="Harris H.M."/>
            <person name="McCann A."/>
            <person name="Guo C."/>
            <person name="Argimon S."/>
            <person name="Zhang W."/>
            <person name="Yang X."/>
            <person name="Jeffery I.B."/>
            <person name="Cooney J.C."/>
            <person name="Kagawa T.F."/>
            <person name="Liu W."/>
            <person name="Song Y."/>
            <person name="Salvetti E."/>
            <person name="Wrobel A."/>
            <person name="Rasinkangas P."/>
            <person name="Parkhill J."/>
            <person name="Rea M.C."/>
            <person name="O'Sullivan O."/>
            <person name="Ritari J."/>
            <person name="Douillard F.P."/>
            <person name="Paul Ross R."/>
            <person name="Yang R."/>
            <person name="Briner A.E."/>
            <person name="Felis G.E."/>
            <person name="de Vos W.M."/>
            <person name="Barrangou R."/>
            <person name="Klaenhammer T.R."/>
            <person name="Caufield P.W."/>
            <person name="Cui Y."/>
            <person name="Zhang H."/>
            <person name="O'Toole P.W."/>
        </authorList>
    </citation>
    <scope>NUCLEOTIDE SEQUENCE [LARGE SCALE GENOMIC DNA]</scope>
    <source>
        <strain evidence="6 7">DSM 16381</strain>
    </source>
</reference>
<dbReference type="InterPro" id="IPR011010">
    <property type="entry name" value="DNA_brk_join_enz"/>
</dbReference>
<dbReference type="InterPro" id="IPR013762">
    <property type="entry name" value="Integrase-like_cat_sf"/>
</dbReference>
<protein>
    <recommendedName>
        <fullName evidence="5">Tyr recombinase domain-containing protein</fullName>
    </recommendedName>
</protein>
<keyword evidence="3" id="KW-0238">DNA-binding</keyword>
<comment type="similarity">
    <text evidence="1">Belongs to the 'phage' integrase family.</text>
</comment>
<dbReference type="PROSITE" id="PS51898">
    <property type="entry name" value="TYR_RECOMBINASE"/>
    <property type="match status" value="1"/>
</dbReference>
<dbReference type="InterPro" id="IPR028259">
    <property type="entry name" value="AP2-like_int_N"/>
</dbReference>
<dbReference type="InterPro" id="IPR050808">
    <property type="entry name" value="Phage_Integrase"/>
</dbReference>
<dbReference type="InterPro" id="IPR002104">
    <property type="entry name" value="Integrase_catalytic"/>
</dbReference>
<evidence type="ECO:0000256" key="3">
    <source>
        <dbReference type="ARBA" id="ARBA00023125"/>
    </source>
</evidence>
<evidence type="ECO:0000259" key="5">
    <source>
        <dbReference type="PROSITE" id="PS51898"/>
    </source>
</evidence>
<dbReference type="Gene3D" id="1.10.443.10">
    <property type="entry name" value="Intergrase catalytic core"/>
    <property type="match status" value="1"/>
</dbReference>
<dbReference type="Pfam" id="PF14659">
    <property type="entry name" value="Phage_int_SAM_3"/>
    <property type="match status" value="1"/>
</dbReference>
<dbReference type="AlphaFoldDB" id="A0A0R1UXF6"/>
<evidence type="ECO:0000256" key="1">
    <source>
        <dbReference type="ARBA" id="ARBA00008857"/>
    </source>
</evidence>
<dbReference type="PANTHER" id="PTHR30629:SF2">
    <property type="entry name" value="PROPHAGE INTEGRASE INTS-RELATED"/>
    <property type="match status" value="1"/>
</dbReference>
<dbReference type="RefSeq" id="WP_057733223.1">
    <property type="nucleotide sequence ID" value="NZ_AZFS01000046.1"/>
</dbReference>
<dbReference type="PATRIC" id="fig|1423753.3.peg.2580"/>